<gene>
    <name evidence="1" type="ORF">MNB_SV-15-642</name>
</gene>
<reference evidence="1" key="1">
    <citation type="submission" date="2016-10" db="EMBL/GenBank/DDBJ databases">
        <authorList>
            <person name="de Groot N.N."/>
        </authorList>
    </citation>
    <scope>NUCLEOTIDE SEQUENCE</scope>
</reference>
<dbReference type="EMBL" id="FRYL01000004">
    <property type="protein sequence ID" value="SHO80316.1"/>
    <property type="molecule type" value="Genomic_DNA"/>
</dbReference>
<dbReference type="AlphaFoldDB" id="A0A1W1EHJ7"/>
<accession>A0A1W1EHJ7</accession>
<proteinExistence type="predicted"/>
<organism evidence="1">
    <name type="scientific">hydrothermal vent metagenome</name>
    <dbReference type="NCBI Taxonomy" id="652676"/>
    <lineage>
        <taxon>unclassified sequences</taxon>
        <taxon>metagenomes</taxon>
        <taxon>ecological metagenomes</taxon>
    </lineage>
</organism>
<evidence type="ECO:0000313" key="1">
    <source>
        <dbReference type="EMBL" id="SHO80316.1"/>
    </source>
</evidence>
<sequence>MKRLEIKKPLKSIKKRILSNQEIIKQIKRDYSYISHLDIEEILDYFYVSSISKLEEFLIYIPIEYEKIEFIENQCLCVDRYNNPKELYISQEEAIKKASQKEGLKIYPCRYKYGWHLSKI</sequence>
<name>A0A1W1EHJ7_9ZZZZ</name>
<protein>
    <submittedName>
        <fullName evidence="1">Uncharacterized protein</fullName>
    </submittedName>
</protein>